<evidence type="ECO:0000313" key="13">
    <source>
        <dbReference type="EMBL" id="MCV7027056.1"/>
    </source>
</evidence>
<dbReference type="PIRSF" id="PIRSF016578">
    <property type="entry name" value="HsaA"/>
    <property type="match status" value="1"/>
</dbReference>
<dbReference type="InterPro" id="IPR009075">
    <property type="entry name" value="AcylCo_DH/oxidase_C"/>
</dbReference>
<dbReference type="FunFam" id="1.20.140.10:FF:000001">
    <property type="entry name" value="Acyl-CoA dehydrogenase"/>
    <property type="match status" value="1"/>
</dbReference>
<dbReference type="Pfam" id="PF02771">
    <property type="entry name" value="Acyl-CoA_dh_N"/>
    <property type="match status" value="1"/>
</dbReference>
<dbReference type="CDD" id="cd01162">
    <property type="entry name" value="IBD"/>
    <property type="match status" value="1"/>
</dbReference>
<feature type="active site" description="Proton acceptor" evidence="8">
    <location>
        <position position="366"/>
    </location>
</feature>
<dbReference type="InterPro" id="IPR036250">
    <property type="entry name" value="AcylCo_DH-like_C"/>
</dbReference>
<dbReference type="FunFam" id="2.40.110.10:FF:000001">
    <property type="entry name" value="Acyl-CoA dehydrogenase, mitochondrial"/>
    <property type="match status" value="1"/>
</dbReference>
<keyword evidence="7 9" id="KW-0560">Oxidoreductase</keyword>
<dbReference type="SUPFAM" id="SSF47203">
    <property type="entry name" value="Acyl-CoA dehydrogenase C-terminal domain-like"/>
    <property type="match status" value="1"/>
</dbReference>
<feature type="domain" description="Acyl-CoA dehydrogenase/oxidase C-terminal" evidence="10">
    <location>
        <begin position="231"/>
        <end position="379"/>
    </location>
</feature>
<feature type="domain" description="Acyl-CoA oxidase/dehydrogenase middle" evidence="11">
    <location>
        <begin position="123"/>
        <end position="216"/>
    </location>
</feature>
<evidence type="ECO:0000256" key="4">
    <source>
        <dbReference type="ARBA" id="ARBA00022456"/>
    </source>
</evidence>
<evidence type="ECO:0000259" key="10">
    <source>
        <dbReference type="Pfam" id="PF00441"/>
    </source>
</evidence>
<dbReference type="Gene3D" id="2.40.110.10">
    <property type="entry name" value="Butyryl-CoA Dehydrogenase, subunit A, domain 2"/>
    <property type="match status" value="1"/>
</dbReference>
<dbReference type="AlphaFoldDB" id="A0AAW5ST18"/>
<dbReference type="InterPro" id="IPR006089">
    <property type="entry name" value="Acyl-CoA_DH_CS"/>
</dbReference>
<dbReference type="PROSITE" id="PS00072">
    <property type="entry name" value="ACYL_COA_DH_1"/>
    <property type="match status" value="1"/>
</dbReference>
<dbReference type="InterPro" id="IPR034178">
    <property type="entry name" value="IBD"/>
</dbReference>
<dbReference type="Pfam" id="PF02770">
    <property type="entry name" value="Acyl-CoA_dh_M"/>
    <property type="match status" value="1"/>
</dbReference>
<evidence type="ECO:0000256" key="6">
    <source>
        <dbReference type="ARBA" id="ARBA00022827"/>
    </source>
</evidence>
<evidence type="ECO:0000256" key="3">
    <source>
        <dbReference type="ARBA" id="ARBA00009347"/>
    </source>
</evidence>
<proteinExistence type="inferred from homology"/>
<evidence type="ECO:0000313" key="14">
    <source>
        <dbReference type="Proteomes" id="UP001207528"/>
    </source>
</evidence>
<comment type="similarity">
    <text evidence="3 9">Belongs to the acyl-CoA dehydrogenase family.</text>
</comment>
<evidence type="ECO:0000256" key="7">
    <source>
        <dbReference type="ARBA" id="ARBA00023002"/>
    </source>
</evidence>
<evidence type="ECO:0000256" key="5">
    <source>
        <dbReference type="ARBA" id="ARBA00022630"/>
    </source>
</evidence>
<dbReference type="EMBL" id="JACKTI010000074">
    <property type="protein sequence ID" value="MCV7027056.1"/>
    <property type="molecule type" value="Genomic_DNA"/>
</dbReference>
<dbReference type="GO" id="GO:0009083">
    <property type="term" value="P:branched-chain amino acid catabolic process"/>
    <property type="evidence" value="ECO:0007669"/>
    <property type="project" value="UniProtKB-KW"/>
</dbReference>
<dbReference type="InterPro" id="IPR006091">
    <property type="entry name" value="Acyl-CoA_Oxase/DH_mid-dom"/>
</dbReference>
<dbReference type="Gene3D" id="1.10.540.10">
    <property type="entry name" value="Acyl-CoA dehydrogenase/oxidase, N-terminal domain"/>
    <property type="match status" value="1"/>
</dbReference>
<dbReference type="InterPro" id="IPR009100">
    <property type="entry name" value="AcylCoA_DH/oxidase_NM_dom_sf"/>
</dbReference>
<name>A0AAW5ST18_MYCNV</name>
<dbReference type="GO" id="GO:0006629">
    <property type="term" value="P:lipid metabolic process"/>
    <property type="evidence" value="ECO:0007669"/>
    <property type="project" value="InterPro"/>
</dbReference>
<evidence type="ECO:0000256" key="9">
    <source>
        <dbReference type="RuleBase" id="RU362125"/>
    </source>
</evidence>
<comment type="cofactor">
    <cofactor evidence="1 9">
        <name>FAD</name>
        <dbReference type="ChEBI" id="CHEBI:57692"/>
    </cofactor>
</comment>
<gene>
    <name evidence="13" type="ORF">H7I77_27545</name>
</gene>
<protein>
    <submittedName>
        <fullName evidence="13">Isobutyryl-CoA dehydrogenase</fullName>
    </submittedName>
</protein>
<dbReference type="GO" id="GO:0003995">
    <property type="term" value="F:acyl-CoA dehydrogenase activity"/>
    <property type="evidence" value="ECO:0007669"/>
    <property type="project" value="InterPro"/>
</dbReference>
<dbReference type="InterPro" id="IPR046373">
    <property type="entry name" value="Acyl-CoA_Oxase/DH_mid-dom_sf"/>
</dbReference>
<reference evidence="13" key="2">
    <citation type="journal article" date="2022" name="BMC Genomics">
        <title>Comparative genome analysis of mycobacteria focusing on tRNA and non-coding RNA.</title>
        <authorList>
            <person name="Behra P.R.K."/>
            <person name="Pettersson B.M.F."/>
            <person name="Ramesh M."/>
            <person name="Das S."/>
            <person name="Dasgupta S."/>
            <person name="Kirsebom L.A."/>
        </authorList>
    </citation>
    <scope>NUCLEOTIDE SEQUENCE</scope>
    <source>
        <strain evidence="13">DSM 44203</strain>
    </source>
</reference>
<dbReference type="PANTHER" id="PTHR43831:SF1">
    <property type="entry name" value="ISOBUTYRYL-COA DEHYDROGENASE, MITOCHONDRIAL"/>
    <property type="match status" value="1"/>
</dbReference>
<dbReference type="Pfam" id="PF00441">
    <property type="entry name" value="Acyl-CoA_dh_1"/>
    <property type="match status" value="1"/>
</dbReference>
<dbReference type="SUPFAM" id="SSF56645">
    <property type="entry name" value="Acyl-CoA dehydrogenase NM domain-like"/>
    <property type="match status" value="1"/>
</dbReference>
<sequence length="388" mass="41765">MDYFGLDDDERVIAETAAAFAEKRLAPFALEWDKTHHFPTDVLRAAAELGMAAVYCNEDVGGSGLRRLDGVRIFEQLATADPTVAAFLSIHNMCTWMVDTYGTPEQRKSWVPRLASMELIASYCLTEPGAGSDASALRTRAVRDGDHYVLDGVKQFISGAGSSDVYVVMARTGGEGPRGISTFLVEKDTPGLTFGADEEKMGWHAQPTAQVIFEGVRVPADAMLGGADGEGAGFGIAMNGLNGGRINIAACSLGGAQAAYDKAIAYVRDREAFGGPLLDEPTIRFTLAEMATALETSRNLLWRAATALDDNHPDKVELCAMAKLYVTDACYAVADQALQLHGGYGYLNEYGLEKIVRDLRVHRILEGTNEIMRVVIGRSQAAKVRASA</sequence>
<feature type="domain" description="Acyl-CoA dehydrogenase/oxidase N-terminal" evidence="12">
    <location>
        <begin position="8"/>
        <end position="118"/>
    </location>
</feature>
<reference evidence="13" key="1">
    <citation type="submission" date="2020-07" db="EMBL/GenBank/DDBJ databases">
        <authorList>
            <person name="Pettersson B.M.F."/>
            <person name="Behra P.R.K."/>
            <person name="Ramesh M."/>
            <person name="Das S."/>
            <person name="Dasgupta S."/>
            <person name="Kirsebom L.A."/>
        </authorList>
    </citation>
    <scope>NUCLEOTIDE SEQUENCE</scope>
    <source>
        <strain evidence="13">DSM 44203</strain>
    </source>
</reference>
<keyword evidence="4" id="KW-0101">Branched-chain amino acid catabolism</keyword>
<accession>A0AAW5ST18</accession>
<dbReference type="InterPro" id="IPR013786">
    <property type="entry name" value="AcylCoA_DH/ox_N"/>
</dbReference>
<dbReference type="Gene3D" id="1.20.140.10">
    <property type="entry name" value="Butyryl-CoA Dehydrogenase, subunit A, domain 3"/>
    <property type="match status" value="1"/>
</dbReference>
<keyword evidence="6 9" id="KW-0274">FAD</keyword>
<dbReference type="InterPro" id="IPR037069">
    <property type="entry name" value="AcylCoA_DH/ox_N_sf"/>
</dbReference>
<dbReference type="PANTHER" id="PTHR43831">
    <property type="entry name" value="ISOBUTYRYL-COA DEHYDROGENASE"/>
    <property type="match status" value="1"/>
</dbReference>
<comment type="caution">
    <text evidence="13">The sequence shown here is derived from an EMBL/GenBank/DDBJ whole genome shotgun (WGS) entry which is preliminary data.</text>
</comment>
<evidence type="ECO:0000256" key="1">
    <source>
        <dbReference type="ARBA" id="ARBA00001974"/>
    </source>
</evidence>
<evidence type="ECO:0000256" key="8">
    <source>
        <dbReference type="PIRSR" id="PIRSR634178-1"/>
    </source>
</evidence>
<dbReference type="GO" id="GO:0050660">
    <property type="term" value="F:flavin adenine dinucleotide binding"/>
    <property type="evidence" value="ECO:0007669"/>
    <property type="project" value="InterPro"/>
</dbReference>
<organism evidence="13 14">
    <name type="scientific">Mycolicibacterium novocastrense</name>
    <name type="common">Mycobacterium novocastrense</name>
    <dbReference type="NCBI Taxonomy" id="59813"/>
    <lineage>
        <taxon>Bacteria</taxon>
        <taxon>Bacillati</taxon>
        <taxon>Actinomycetota</taxon>
        <taxon>Actinomycetes</taxon>
        <taxon>Mycobacteriales</taxon>
        <taxon>Mycobacteriaceae</taxon>
        <taxon>Mycolicibacterium</taxon>
    </lineage>
</organism>
<comment type="pathway">
    <text evidence="2">Amino-acid degradation; L-valine degradation.</text>
</comment>
<evidence type="ECO:0000259" key="12">
    <source>
        <dbReference type="Pfam" id="PF02771"/>
    </source>
</evidence>
<dbReference type="PROSITE" id="PS00073">
    <property type="entry name" value="ACYL_COA_DH_2"/>
    <property type="match status" value="1"/>
</dbReference>
<dbReference type="RefSeq" id="WP_067387642.1">
    <property type="nucleotide sequence ID" value="NZ_BCTA01000016.1"/>
</dbReference>
<evidence type="ECO:0000256" key="2">
    <source>
        <dbReference type="ARBA" id="ARBA00005109"/>
    </source>
</evidence>
<evidence type="ECO:0000259" key="11">
    <source>
        <dbReference type="Pfam" id="PF02770"/>
    </source>
</evidence>
<dbReference type="InterPro" id="IPR052547">
    <property type="entry name" value="Mito_Isobutyryl-CoADH"/>
</dbReference>
<keyword evidence="5 9" id="KW-0285">Flavoprotein</keyword>
<dbReference type="Proteomes" id="UP001207528">
    <property type="component" value="Unassembled WGS sequence"/>
</dbReference>